<name>A0A4Q9M8E2_9APHY</name>
<organism evidence="2">
    <name type="scientific">Dichomitus squalens</name>
    <dbReference type="NCBI Taxonomy" id="114155"/>
    <lineage>
        <taxon>Eukaryota</taxon>
        <taxon>Fungi</taxon>
        <taxon>Dikarya</taxon>
        <taxon>Basidiomycota</taxon>
        <taxon>Agaricomycotina</taxon>
        <taxon>Agaricomycetes</taxon>
        <taxon>Polyporales</taxon>
        <taxon>Polyporaceae</taxon>
        <taxon>Dichomitus</taxon>
    </lineage>
</organism>
<feature type="compositionally biased region" description="Polar residues" evidence="1">
    <location>
        <begin position="252"/>
        <end position="264"/>
    </location>
</feature>
<evidence type="ECO:0000313" key="2">
    <source>
        <dbReference type="EMBL" id="TBU23315.1"/>
    </source>
</evidence>
<feature type="region of interest" description="Disordered" evidence="1">
    <location>
        <begin position="237"/>
        <end position="268"/>
    </location>
</feature>
<dbReference type="OrthoDB" id="2756395at2759"/>
<dbReference type="Proteomes" id="UP000292957">
    <property type="component" value="Unassembled WGS sequence"/>
</dbReference>
<evidence type="ECO:0000256" key="1">
    <source>
        <dbReference type="SAM" id="MobiDB-lite"/>
    </source>
</evidence>
<protein>
    <submittedName>
        <fullName evidence="2">Uncharacterized protein</fullName>
    </submittedName>
</protein>
<dbReference type="EMBL" id="ML143508">
    <property type="protein sequence ID" value="TBU23315.1"/>
    <property type="molecule type" value="Genomic_DNA"/>
</dbReference>
<proteinExistence type="predicted"/>
<accession>A0A4Q9M8E2</accession>
<sequence length="296" mass="32721">MASRTAWDLYAKQLWPLCYGHPLWIPEPSIQGRETLIGDVGWLKNGGFRPLSHSMKPAEHPLNAAKKVPSGFRMFGPEHISIDEKYEIHQLRLSSHGVRNLEASSDIQGGTSWALQLEDHEIIFVCSTIKTTQWVIAAFQDDAFRDVESHIAGSFATFATVGLSIQLQNQTLATDYYRFGPRSLNPNPVVPMITYPGSSTRPAGDTTPHNDQCLFINYYKMKRRRLWKAPFRMRAGAGPHELPPNSAHPGTGSPSVLVTDNQGHGSDLEEASEQGAVTVAPVLSLNISPFVYMTGP</sequence>
<reference evidence="2" key="1">
    <citation type="submission" date="2019-01" db="EMBL/GenBank/DDBJ databases">
        <title>Draft genome sequences of three monokaryotic isolates of the white-rot basidiomycete fungus Dichomitus squalens.</title>
        <authorList>
            <consortium name="DOE Joint Genome Institute"/>
            <person name="Lopez S.C."/>
            <person name="Andreopoulos B."/>
            <person name="Pangilinan J."/>
            <person name="Lipzen A."/>
            <person name="Riley R."/>
            <person name="Ahrendt S."/>
            <person name="Ng V."/>
            <person name="Barry K."/>
            <person name="Daum C."/>
            <person name="Grigoriev I.V."/>
            <person name="Hilden K.S."/>
            <person name="Makela M.R."/>
            <person name="de Vries R.P."/>
        </authorList>
    </citation>
    <scope>NUCLEOTIDE SEQUENCE [LARGE SCALE GENOMIC DNA]</scope>
    <source>
        <strain evidence="2">OM18370.1</strain>
    </source>
</reference>
<gene>
    <name evidence="2" type="ORF">BD311DRAFT_810821</name>
</gene>
<dbReference type="AlphaFoldDB" id="A0A4Q9M8E2"/>